<proteinExistence type="predicted"/>
<evidence type="ECO:0000313" key="2">
    <source>
        <dbReference type="Proteomes" id="UP001597061"/>
    </source>
</evidence>
<evidence type="ECO:0000313" key="1">
    <source>
        <dbReference type="EMBL" id="MFD0988638.1"/>
    </source>
</evidence>
<dbReference type="Proteomes" id="UP001597061">
    <property type="component" value="Unassembled WGS sequence"/>
</dbReference>
<accession>A0ABW3JGF1</accession>
<name>A0ABW3JGF1_9FLAO</name>
<protein>
    <recommendedName>
        <fullName evidence="3">Acetyltransferase (GNAT) family protein</fullName>
    </recommendedName>
</protein>
<dbReference type="EMBL" id="JBHTJI010000001">
    <property type="protein sequence ID" value="MFD0988638.1"/>
    <property type="molecule type" value="Genomic_DNA"/>
</dbReference>
<comment type="caution">
    <text evidence="1">The sequence shown here is derived from an EMBL/GenBank/DDBJ whole genome shotgun (WGS) entry which is preliminary data.</text>
</comment>
<dbReference type="RefSeq" id="WP_379924202.1">
    <property type="nucleotide sequence ID" value="NZ_JBHTJI010000001.1"/>
</dbReference>
<reference evidence="2" key="1">
    <citation type="journal article" date="2019" name="Int. J. Syst. Evol. Microbiol.">
        <title>The Global Catalogue of Microorganisms (GCM) 10K type strain sequencing project: providing services to taxonomists for standard genome sequencing and annotation.</title>
        <authorList>
            <consortium name="The Broad Institute Genomics Platform"/>
            <consortium name="The Broad Institute Genome Sequencing Center for Infectious Disease"/>
            <person name="Wu L."/>
            <person name="Ma J."/>
        </authorList>
    </citation>
    <scope>NUCLEOTIDE SEQUENCE [LARGE SCALE GENOMIC DNA]</scope>
    <source>
        <strain evidence="2">CCUG 62414</strain>
    </source>
</reference>
<sequence length="228" mass="26967">MYKLVKKAKVFLNMVLNGLYKDIFNIIKQRIYSNTYWFYIRRDLTQGINNQTHKAKIDITLREYTDADHKYFKNLPLDDMLINANIPTCYVAVTKDGIPCFREWFIEPSQNEKIKKFFVNNLPQLKPDECIFERAFAVKAYRGLDLYQEVNYLFAKKALNLGYKWSISCIDLDNILSLKAAHKLQTTPTKLLVIKHRFFTQKPVLIDIPKKLKAKTPWLFDEENEVKV</sequence>
<organism evidence="1 2">
    <name type="scientific">Mariniflexile jejuense</name>
    <dbReference type="NCBI Taxonomy" id="1173582"/>
    <lineage>
        <taxon>Bacteria</taxon>
        <taxon>Pseudomonadati</taxon>
        <taxon>Bacteroidota</taxon>
        <taxon>Flavobacteriia</taxon>
        <taxon>Flavobacteriales</taxon>
        <taxon>Flavobacteriaceae</taxon>
        <taxon>Mariniflexile</taxon>
    </lineage>
</organism>
<evidence type="ECO:0008006" key="3">
    <source>
        <dbReference type="Google" id="ProtNLM"/>
    </source>
</evidence>
<gene>
    <name evidence="1" type="ORF">ACFQ1R_00895</name>
</gene>
<keyword evidence="2" id="KW-1185">Reference proteome</keyword>